<dbReference type="Proteomes" id="UP000019486">
    <property type="component" value="Unassembled WGS sequence"/>
</dbReference>
<name>W9GRK3_9PROT</name>
<feature type="transmembrane region" description="Helical" evidence="1">
    <location>
        <begin position="39"/>
        <end position="60"/>
    </location>
</feature>
<keyword evidence="1" id="KW-0472">Membrane</keyword>
<evidence type="ECO:0000313" key="2">
    <source>
        <dbReference type="EMBL" id="EWY36389.1"/>
    </source>
</evidence>
<dbReference type="AlphaFoldDB" id="W9GRK3"/>
<evidence type="ECO:0000313" key="3">
    <source>
        <dbReference type="Proteomes" id="UP000019486"/>
    </source>
</evidence>
<keyword evidence="1" id="KW-1133">Transmembrane helix</keyword>
<evidence type="ECO:0000256" key="1">
    <source>
        <dbReference type="SAM" id="Phobius"/>
    </source>
</evidence>
<sequence length="62" mass="7098">MVTTIRHQRHPSASEIQRFCQEHLVWDPRRQRDQAFHNGVWFGFTIGAGVSGLAFIYGGLLT</sequence>
<accession>W9GRK3</accession>
<protein>
    <submittedName>
        <fullName evidence="2">Uncharacterized protein</fullName>
    </submittedName>
</protein>
<organism evidence="2 3">
    <name type="scientific">Skermanella stibiiresistens SB22</name>
    <dbReference type="NCBI Taxonomy" id="1385369"/>
    <lineage>
        <taxon>Bacteria</taxon>
        <taxon>Pseudomonadati</taxon>
        <taxon>Pseudomonadota</taxon>
        <taxon>Alphaproteobacteria</taxon>
        <taxon>Rhodospirillales</taxon>
        <taxon>Azospirillaceae</taxon>
        <taxon>Skermanella</taxon>
    </lineage>
</organism>
<dbReference type="RefSeq" id="WP_037460743.1">
    <property type="nucleotide sequence ID" value="NZ_AVFL01000044.1"/>
</dbReference>
<keyword evidence="1" id="KW-0812">Transmembrane</keyword>
<keyword evidence="3" id="KW-1185">Reference proteome</keyword>
<dbReference type="EMBL" id="AVFL01000044">
    <property type="protein sequence ID" value="EWY36389.1"/>
    <property type="molecule type" value="Genomic_DNA"/>
</dbReference>
<proteinExistence type="predicted"/>
<gene>
    <name evidence="2" type="ORF">N825_26960</name>
</gene>
<reference evidence="2 3" key="1">
    <citation type="submission" date="2013-08" db="EMBL/GenBank/DDBJ databases">
        <title>The genome sequence of Skermanella stibiiresistens.</title>
        <authorList>
            <person name="Zhu W."/>
            <person name="Wang G."/>
        </authorList>
    </citation>
    <scope>NUCLEOTIDE SEQUENCE [LARGE SCALE GENOMIC DNA]</scope>
    <source>
        <strain evidence="2 3">SB22</strain>
    </source>
</reference>
<comment type="caution">
    <text evidence="2">The sequence shown here is derived from an EMBL/GenBank/DDBJ whole genome shotgun (WGS) entry which is preliminary data.</text>
</comment>